<reference evidence="1 2" key="1">
    <citation type="submission" date="2022-11" db="EMBL/GenBank/DDBJ databases">
        <title>Genome Sequencing of Nocardia sp. ON39_IFM12276 and assembly.</title>
        <authorList>
            <person name="Shimojima M."/>
            <person name="Toyokawa M."/>
            <person name="Uesaka K."/>
        </authorList>
    </citation>
    <scope>NUCLEOTIDE SEQUENCE [LARGE SCALE GENOMIC DNA]</scope>
    <source>
        <strain evidence="1 2">IFM 12276</strain>
    </source>
</reference>
<gene>
    <name evidence="1" type="ORF">IFM12276_29180</name>
</gene>
<proteinExistence type="predicted"/>
<protein>
    <submittedName>
        <fullName evidence="1">Uncharacterized protein</fullName>
    </submittedName>
</protein>
<organism evidence="1 2">
    <name type="scientific">Nocardia sputorum</name>
    <dbReference type="NCBI Taxonomy" id="2984338"/>
    <lineage>
        <taxon>Bacteria</taxon>
        <taxon>Bacillati</taxon>
        <taxon>Actinomycetota</taxon>
        <taxon>Actinomycetes</taxon>
        <taxon>Mycobacteriales</taxon>
        <taxon>Nocardiaceae</taxon>
        <taxon>Nocardia</taxon>
    </lineage>
</organism>
<dbReference type="Proteomes" id="UP001317870">
    <property type="component" value="Chromosome"/>
</dbReference>
<evidence type="ECO:0000313" key="1">
    <source>
        <dbReference type="EMBL" id="BDT99889.1"/>
    </source>
</evidence>
<keyword evidence="2" id="KW-1185">Reference proteome</keyword>
<accession>A0ABM8CXZ1</accession>
<evidence type="ECO:0000313" key="2">
    <source>
        <dbReference type="Proteomes" id="UP001317870"/>
    </source>
</evidence>
<name>A0ABM8CXZ1_9NOCA</name>
<dbReference type="EMBL" id="AP026978">
    <property type="protein sequence ID" value="BDT99889.1"/>
    <property type="molecule type" value="Genomic_DNA"/>
</dbReference>
<sequence>MPAVNRVTGIPCEYRKNGLFTVARGTRCTYRPDSAVVPVRNQGPPLDDRSGRRLFRGIDGAKDCIVIEDANVPSIDDDRERIIWPESSALSAWWADVMGHRFPRAETTTPS</sequence>